<dbReference type="InterPro" id="IPR019184">
    <property type="entry name" value="Uncharacterised_TM-17"/>
</dbReference>
<evidence type="ECO:0000256" key="3">
    <source>
        <dbReference type="ARBA" id="ARBA00022989"/>
    </source>
</evidence>
<keyword evidence="3 5" id="KW-1133">Transmembrane helix</keyword>
<evidence type="ECO:0000256" key="5">
    <source>
        <dbReference type="SAM" id="Phobius"/>
    </source>
</evidence>
<feature type="transmembrane region" description="Helical" evidence="5">
    <location>
        <begin position="33"/>
        <end position="54"/>
    </location>
</feature>
<feature type="transmembrane region" description="Helical" evidence="5">
    <location>
        <begin position="60"/>
        <end position="79"/>
    </location>
</feature>
<evidence type="ECO:0000256" key="4">
    <source>
        <dbReference type="ARBA" id="ARBA00023136"/>
    </source>
</evidence>
<proteinExistence type="predicted"/>
<evidence type="ECO:0008006" key="8">
    <source>
        <dbReference type="Google" id="ProtNLM"/>
    </source>
</evidence>
<evidence type="ECO:0000256" key="2">
    <source>
        <dbReference type="ARBA" id="ARBA00022692"/>
    </source>
</evidence>
<comment type="subcellular location">
    <subcellularLocation>
        <location evidence="1">Membrane</location>
        <topology evidence="1">Multi-pass membrane protein</topology>
    </subcellularLocation>
</comment>
<dbReference type="AlphaFoldDB" id="A0AAG5CTP9"/>
<dbReference type="Pfam" id="PF09799">
    <property type="entry name" value="Transmemb_17"/>
    <property type="match status" value="1"/>
</dbReference>
<keyword evidence="7" id="KW-1185">Reference proteome</keyword>
<dbReference type="EnsemblMetazoa" id="ENSAATROPT002323">
    <property type="protein sequence ID" value="ENSAATROPP002227"/>
    <property type="gene ID" value="ENSAATROPG001829"/>
</dbReference>
<dbReference type="GO" id="GO:0016020">
    <property type="term" value="C:membrane"/>
    <property type="evidence" value="ECO:0007669"/>
    <property type="project" value="UniProtKB-SubCell"/>
</dbReference>
<dbReference type="PANTHER" id="PTHR13531">
    <property type="entry name" value="GEO07735P1-RELATED-RELATED"/>
    <property type="match status" value="1"/>
</dbReference>
<feature type="transmembrane region" description="Helical" evidence="5">
    <location>
        <begin position="91"/>
        <end position="112"/>
    </location>
</feature>
<evidence type="ECO:0000256" key="1">
    <source>
        <dbReference type="ARBA" id="ARBA00004141"/>
    </source>
</evidence>
<protein>
    <recommendedName>
        <fullName evidence="8">Transmembrane protein 17</fullName>
    </recommendedName>
</protein>
<dbReference type="Proteomes" id="UP000075880">
    <property type="component" value="Unassembled WGS sequence"/>
</dbReference>
<evidence type="ECO:0000313" key="7">
    <source>
        <dbReference type="Proteomes" id="UP000075880"/>
    </source>
</evidence>
<keyword evidence="2 5" id="KW-0812">Transmembrane</keyword>
<organism evidence="6 7">
    <name type="scientific">Anopheles atroparvus</name>
    <name type="common">European mosquito</name>
    <dbReference type="NCBI Taxonomy" id="41427"/>
    <lineage>
        <taxon>Eukaryota</taxon>
        <taxon>Metazoa</taxon>
        <taxon>Ecdysozoa</taxon>
        <taxon>Arthropoda</taxon>
        <taxon>Hexapoda</taxon>
        <taxon>Insecta</taxon>
        <taxon>Pterygota</taxon>
        <taxon>Neoptera</taxon>
        <taxon>Endopterygota</taxon>
        <taxon>Diptera</taxon>
        <taxon>Nematocera</taxon>
        <taxon>Culicoidea</taxon>
        <taxon>Culicidae</taxon>
        <taxon>Anophelinae</taxon>
        <taxon>Anopheles</taxon>
    </lineage>
</organism>
<dbReference type="PANTHER" id="PTHR13531:SF6">
    <property type="entry name" value="TMEM (HUMAN TRANSMEMBRANE PROTEIN) HOMOLOG"/>
    <property type="match status" value="1"/>
</dbReference>
<feature type="transmembrane region" description="Helical" evidence="5">
    <location>
        <begin position="124"/>
        <end position="144"/>
    </location>
</feature>
<name>A0AAG5CTP9_ANOAO</name>
<dbReference type="GO" id="GO:1905515">
    <property type="term" value="P:non-motile cilium assembly"/>
    <property type="evidence" value="ECO:0007669"/>
    <property type="project" value="TreeGrafter"/>
</dbReference>
<reference evidence="6" key="1">
    <citation type="submission" date="2024-04" db="UniProtKB">
        <authorList>
            <consortium name="EnsemblMetazoa"/>
        </authorList>
    </citation>
    <scope>IDENTIFICATION</scope>
    <source>
        <strain evidence="6">EBRO</strain>
    </source>
</reference>
<dbReference type="GO" id="GO:0035869">
    <property type="term" value="C:ciliary transition zone"/>
    <property type="evidence" value="ECO:0007669"/>
    <property type="project" value="TreeGrafter"/>
</dbReference>
<accession>A0AAG5CTP9</accession>
<evidence type="ECO:0000313" key="6">
    <source>
        <dbReference type="EnsemblMetazoa" id="ENSAATROPP002227"/>
    </source>
</evidence>
<sequence>MEEHVKTGARKCDYEEEEVIANMWVQLLIQFNVYFSGVWVVVTIFFLNCEFANINGIEKILSILSLVVAIPLEVVRLYLGYTGNLMSAIPSFAAFLILSFLIQLPLQAYLLLATHTVQHLLPTVVQSITAGTLLLQIATGVPAMRKLSAFRRKQFQMQRWQYMGKTSVTERSDSKSVSVIE</sequence>
<keyword evidence="4 5" id="KW-0472">Membrane</keyword>